<dbReference type="InterPro" id="IPR010386">
    <property type="entry name" value="tRNA-Hydrxlase_MiaE"/>
</dbReference>
<evidence type="ECO:0000313" key="1">
    <source>
        <dbReference type="EMBL" id="MFC0179665.1"/>
    </source>
</evidence>
<dbReference type="SUPFAM" id="SSF47240">
    <property type="entry name" value="Ferritin-like"/>
    <property type="match status" value="1"/>
</dbReference>
<evidence type="ECO:0000313" key="2">
    <source>
        <dbReference type="Proteomes" id="UP001589758"/>
    </source>
</evidence>
<comment type="caution">
    <text evidence="1">The sequence shown here is derived from an EMBL/GenBank/DDBJ whole genome shotgun (WGS) entry which is preliminary data.</text>
</comment>
<dbReference type="InterPro" id="IPR009078">
    <property type="entry name" value="Ferritin-like_SF"/>
</dbReference>
<dbReference type="RefSeq" id="WP_385876768.1">
    <property type="nucleotide sequence ID" value="NZ_JBHLXE010000070.1"/>
</dbReference>
<dbReference type="PANTHER" id="PTHR42637:SF1">
    <property type="entry name" value="TRNA 2-(METHYLSULFANYL)-N(6)-ISOPENTENYLADENOSINE(37) HYDROXYLASE"/>
    <property type="match status" value="1"/>
</dbReference>
<accession>A0ABV6CC03</accession>
<organism evidence="1 2">
    <name type="scientific">Thorsellia kenyensis</name>
    <dbReference type="NCBI Taxonomy" id="1549888"/>
    <lineage>
        <taxon>Bacteria</taxon>
        <taxon>Pseudomonadati</taxon>
        <taxon>Pseudomonadota</taxon>
        <taxon>Gammaproteobacteria</taxon>
        <taxon>Enterobacterales</taxon>
        <taxon>Thorselliaceae</taxon>
        <taxon>Thorsellia</taxon>
    </lineage>
</organism>
<gene>
    <name evidence="1" type="primary">miaE</name>
    <name evidence="1" type="ORF">ACFFIT_06135</name>
</gene>
<protein>
    <submittedName>
        <fullName evidence="1">tRNA isopentenyl-2-thiomethyl-A-37 hydroxylase MiaE</fullName>
    </submittedName>
</protein>
<dbReference type="NCBIfam" id="NF047790">
    <property type="entry name" value="tRNAmsioHdxaseMiaE"/>
    <property type="match status" value="1"/>
</dbReference>
<dbReference type="PANTHER" id="PTHR42637">
    <property type="entry name" value="TRNA-(MS[2]IO[6]A)-HYDROXYLASE"/>
    <property type="match status" value="1"/>
</dbReference>
<name>A0ABV6CC03_9GAMM</name>
<dbReference type="PIRSF" id="PIRSF020736">
    <property type="entry name" value="MiaE"/>
    <property type="match status" value="1"/>
</dbReference>
<dbReference type="Gene3D" id="1.20.1260.10">
    <property type="match status" value="1"/>
</dbReference>
<proteinExistence type="predicted"/>
<dbReference type="Pfam" id="PF06175">
    <property type="entry name" value="MiaE"/>
    <property type="match status" value="1"/>
</dbReference>
<dbReference type="Proteomes" id="UP001589758">
    <property type="component" value="Unassembled WGS sequence"/>
</dbReference>
<keyword evidence="2" id="KW-1185">Reference proteome</keyword>
<dbReference type="EMBL" id="JBHLXE010000070">
    <property type="protein sequence ID" value="MFC0179665.1"/>
    <property type="molecule type" value="Genomic_DNA"/>
</dbReference>
<reference evidence="1 2" key="1">
    <citation type="submission" date="2024-09" db="EMBL/GenBank/DDBJ databases">
        <authorList>
            <person name="Sun Q."/>
            <person name="Mori K."/>
        </authorList>
    </citation>
    <scope>NUCLEOTIDE SEQUENCE [LARGE SCALE GENOMIC DNA]</scope>
    <source>
        <strain evidence="1 2">CCM 8545</strain>
    </source>
</reference>
<dbReference type="PROSITE" id="PS51257">
    <property type="entry name" value="PROKAR_LIPOPROTEIN"/>
    <property type="match status" value="1"/>
</dbReference>
<dbReference type="InterPro" id="IPR012347">
    <property type="entry name" value="Ferritin-like"/>
</dbReference>
<sequence length="298" mass="34274">MNVPVKLVENEISLANIEVWLLPVTTFLSCRTPQSWVDEAIKPQNLSLVLIDHLVCELKAAQTAALLLRKYVLDDAGSNALLKQLKPFEDYVYRQKGTLEELRQSHHFSKAKLSIRKDLNQTMFSSSFDYQSEPPDFELLAETLLSDMVLLIKEELHHFIQVLEIMQSRGVVYANITAGRYAKRLLQGVRTHEPMTLVDKLICGAYIEARSCERFARLAPFVDKELSQFYISLLRSEARHYQDYLSLSAMLMGETTKNSENQLSTQKIQDRIHFFARIEEELILSADSEFRFHSGVPM</sequence>